<organism evidence="2 3">
    <name type="scientific">Clostridium sartagoforme</name>
    <dbReference type="NCBI Taxonomy" id="84031"/>
    <lineage>
        <taxon>Bacteria</taxon>
        <taxon>Bacillati</taxon>
        <taxon>Bacillota</taxon>
        <taxon>Clostridia</taxon>
        <taxon>Eubacteriales</taxon>
        <taxon>Clostridiaceae</taxon>
        <taxon>Clostridium</taxon>
    </lineage>
</organism>
<accession>A0A4S2DE52</accession>
<dbReference type="RefSeq" id="WP_136008262.1">
    <property type="nucleotide sequence ID" value="NZ_SRYR01000018.1"/>
</dbReference>
<evidence type="ECO:0000256" key="1">
    <source>
        <dbReference type="SAM" id="Phobius"/>
    </source>
</evidence>
<sequence length="176" mass="19544">MAGILSIVSTVSFVLAGIFLIIAILLWIKFGILNIIGDLSGRTAKKSIAKMRENNEKIGKKSFKPSFVNLGRGKLTDAMKGSEKLNKSDLKDYEYQPETGILEKNEINGLCGIMTDILEDNNLTGLLNEKETEILNNTTTTLLNEDIEDHLEKVTGIVDFKIIDEVIIVHTDEFIS</sequence>
<keyword evidence="3" id="KW-1185">Reference proteome</keyword>
<reference evidence="2 3" key="1">
    <citation type="submission" date="2019-04" db="EMBL/GenBank/DDBJ databases">
        <title>Microbes associate with the intestines of laboratory mice.</title>
        <authorList>
            <person name="Navarre W."/>
            <person name="Wong E."/>
            <person name="Huang K."/>
            <person name="Tropini C."/>
            <person name="Ng K."/>
            <person name="Yu B."/>
        </authorList>
    </citation>
    <scope>NUCLEOTIDE SEQUENCE [LARGE SCALE GENOMIC DNA]</scope>
    <source>
        <strain evidence="2 3">NM50_B9-20</strain>
    </source>
</reference>
<feature type="transmembrane region" description="Helical" evidence="1">
    <location>
        <begin position="6"/>
        <end position="28"/>
    </location>
</feature>
<dbReference type="OrthoDB" id="2067590at2"/>
<keyword evidence="1" id="KW-0812">Transmembrane</keyword>
<keyword evidence="1" id="KW-1133">Transmembrane helix</keyword>
<proteinExistence type="predicted"/>
<evidence type="ECO:0000313" key="3">
    <source>
        <dbReference type="Proteomes" id="UP000306888"/>
    </source>
</evidence>
<protein>
    <submittedName>
        <fullName evidence="2">Uncharacterized protein</fullName>
    </submittedName>
</protein>
<dbReference type="EMBL" id="SRYR01000018">
    <property type="protein sequence ID" value="TGY39935.1"/>
    <property type="molecule type" value="Genomic_DNA"/>
</dbReference>
<evidence type="ECO:0000313" key="2">
    <source>
        <dbReference type="EMBL" id="TGY39935.1"/>
    </source>
</evidence>
<dbReference type="Proteomes" id="UP000306888">
    <property type="component" value="Unassembled WGS sequence"/>
</dbReference>
<comment type="caution">
    <text evidence="2">The sequence shown here is derived from an EMBL/GenBank/DDBJ whole genome shotgun (WGS) entry which is preliminary data.</text>
</comment>
<keyword evidence="1" id="KW-0472">Membrane</keyword>
<gene>
    <name evidence="2" type="ORF">E5347_16175</name>
</gene>
<dbReference type="AlphaFoldDB" id="A0A4S2DE52"/>
<name>A0A4S2DE52_9CLOT</name>